<feature type="transmembrane region" description="Helical" evidence="6">
    <location>
        <begin position="24"/>
        <end position="41"/>
    </location>
</feature>
<evidence type="ECO:0000256" key="1">
    <source>
        <dbReference type="ARBA" id="ARBA00004141"/>
    </source>
</evidence>
<dbReference type="PANTHER" id="PTHR32322">
    <property type="entry name" value="INNER MEMBRANE TRANSPORTER"/>
    <property type="match status" value="1"/>
</dbReference>
<evidence type="ECO:0000313" key="8">
    <source>
        <dbReference type="EMBL" id="ABC21020.1"/>
    </source>
</evidence>
<feature type="transmembrane region" description="Helical" evidence="6">
    <location>
        <begin position="140"/>
        <end position="161"/>
    </location>
</feature>
<name>Q2RXX5_RHORT</name>
<dbReference type="Pfam" id="PF00892">
    <property type="entry name" value="EamA"/>
    <property type="match status" value="2"/>
</dbReference>
<gene>
    <name evidence="8" type="ordered locus">Rru_A0215</name>
</gene>
<dbReference type="EMBL" id="CP000230">
    <property type="protein sequence ID" value="ABC21020.1"/>
    <property type="molecule type" value="Genomic_DNA"/>
</dbReference>
<keyword evidence="9" id="KW-1185">Reference proteome</keyword>
<dbReference type="EnsemblBacteria" id="ABC21020">
    <property type="protein sequence ID" value="ABC21020"/>
    <property type="gene ID" value="Rru_A0215"/>
</dbReference>
<keyword evidence="3 6" id="KW-0812">Transmembrane</keyword>
<protein>
    <recommendedName>
        <fullName evidence="7">EamA domain-containing protein</fullName>
    </recommendedName>
</protein>
<evidence type="ECO:0000256" key="4">
    <source>
        <dbReference type="ARBA" id="ARBA00022989"/>
    </source>
</evidence>
<dbReference type="Proteomes" id="UP000001929">
    <property type="component" value="Chromosome"/>
</dbReference>
<feature type="domain" description="EamA" evidence="7">
    <location>
        <begin position="24"/>
        <end position="155"/>
    </location>
</feature>
<dbReference type="PhylomeDB" id="Q2RXX5"/>
<proteinExistence type="inferred from homology"/>
<keyword evidence="5 6" id="KW-0472">Membrane</keyword>
<comment type="similarity">
    <text evidence="2">Belongs to the EamA transporter family.</text>
</comment>
<keyword evidence="4 6" id="KW-1133">Transmembrane helix</keyword>
<dbReference type="InterPro" id="IPR000620">
    <property type="entry name" value="EamA_dom"/>
</dbReference>
<accession>Q2RXX5</accession>
<dbReference type="SUPFAM" id="SSF103481">
    <property type="entry name" value="Multidrug resistance efflux transporter EmrE"/>
    <property type="match status" value="2"/>
</dbReference>
<evidence type="ECO:0000313" key="9">
    <source>
        <dbReference type="Proteomes" id="UP000001929"/>
    </source>
</evidence>
<dbReference type="GO" id="GO:0016020">
    <property type="term" value="C:membrane"/>
    <property type="evidence" value="ECO:0007669"/>
    <property type="project" value="UniProtKB-SubCell"/>
</dbReference>
<dbReference type="RefSeq" id="WP_011387968.1">
    <property type="nucleotide sequence ID" value="NC_007643.1"/>
</dbReference>
<evidence type="ECO:0000256" key="2">
    <source>
        <dbReference type="ARBA" id="ARBA00007362"/>
    </source>
</evidence>
<dbReference type="KEGG" id="rru:Rru_A0215"/>
<evidence type="ECO:0000259" key="7">
    <source>
        <dbReference type="Pfam" id="PF00892"/>
    </source>
</evidence>
<feature type="transmembrane region" description="Helical" evidence="6">
    <location>
        <begin position="201"/>
        <end position="220"/>
    </location>
</feature>
<feature type="transmembrane region" description="Helical" evidence="6">
    <location>
        <begin position="53"/>
        <end position="72"/>
    </location>
</feature>
<feature type="domain" description="EamA" evidence="7">
    <location>
        <begin position="170"/>
        <end position="305"/>
    </location>
</feature>
<dbReference type="HOGENOM" id="CLU_033863_5_0_5"/>
<feature type="transmembrane region" description="Helical" evidence="6">
    <location>
        <begin position="84"/>
        <end position="108"/>
    </location>
</feature>
<organism evidence="8 9">
    <name type="scientific">Rhodospirillum rubrum (strain ATCC 11170 / ATH 1.1.1 / DSM 467 / LMG 4362 / NCIMB 8255 / S1)</name>
    <dbReference type="NCBI Taxonomy" id="269796"/>
    <lineage>
        <taxon>Bacteria</taxon>
        <taxon>Pseudomonadati</taxon>
        <taxon>Pseudomonadota</taxon>
        <taxon>Alphaproteobacteria</taxon>
        <taxon>Rhodospirillales</taxon>
        <taxon>Rhodospirillaceae</taxon>
        <taxon>Rhodospirillum</taxon>
    </lineage>
</organism>
<feature type="transmembrane region" description="Helical" evidence="6">
    <location>
        <begin position="289"/>
        <end position="309"/>
    </location>
</feature>
<dbReference type="PANTHER" id="PTHR32322:SF2">
    <property type="entry name" value="EAMA DOMAIN-CONTAINING PROTEIN"/>
    <property type="match status" value="1"/>
</dbReference>
<dbReference type="eggNOG" id="COG0697">
    <property type="taxonomic scope" value="Bacteria"/>
</dbReference>
<evidence type="ECO:0000256" key="5">
    <source>
        <dbReference type="ARBA" id="ARBA00023136"/>
    </source>
</evidence>
<comment type="subcellular location">
    <subcellularLocation>
        <location evidence="1">Membrane</location>
        <topology evidence="1">Multi-pass membrane protein</topology>
    </subcellularLocation>
</comment>
<dbReference type="InterPro" id="IPR050638">
    <property type="entry name" value="AA-Vitamin_Transporters"/>
</dbReference>
<feature type="transmembrane region" description="Helical" evidence="6">
    <location>
        <begin position="232"/>
        <end position="251"/>
    </location>
</feature>
<feature type="transmembrane region" description="Helical" evidence="6">
    <location>
        <begin position="263"/>
        <end position="283"/>
    </location>
</feature>
<feature type="transmembrane region" description="Helical" evidence="6">
    <location>
        <begin position="114"/>
        <end position="133"/>
    </location>
</feature>
<dbReference type="AlphaFoldDB" id="Q2RXX5"/>
<feature type="transmembrane region" description="Helical" evidence="6">
    <location>
        <begin position="167"/>
        <end position="189"/>
    </location>
</feature>
<dbReference type="PATRIC" id="fig|269796.9.peg.267"/>
<evidence type="ECO:0000256" key="3">
    <source>
        <dbReference type="ARBA" id="ARBA00022692"/>
    </source>
</evidence>
<reference evidence="8 9" key="1">
    <citation type="journal article" date="2011" name="Stand. Genomic Sci.">
        <title>Complete genome sequence of Rhodospirillum rubrum type strain (S1).</title>
        <authorList>
            <person name="Munk A.C."/>
            <person name="Copeland A."/>
            <person name="Lucas S."/>
            <person name="Lapidus A."/>
            <person name="Del Rio T.G."/>
            <person name="Barry K."/>
            <person name="Detter J.C."/>
            <person name="Hammon N."/>
            <person name="Israni S."/>
            <person name="Pitluck S."/>
            <person name="Brettin T."/>
            <person name="Bruce D."/>
            <person name="Han C."/>
            <person name="Tapia R."/>
            <person name="Gilna P."/>
            <person name="Schmutz J."/>
            <person name="Larimer F."/>
            <person name="Land M."/>
            <person name="Kyrpides N.C."/>
            <person name="Mavromatis K."/>
            <person name="Richardson P."/>
            <person name="Rohde M."/>
            <person name="Goker M."/>
            <person name="Klenk H.P."/>
            <person name="Zhang Y."/>
            <person name="Roberts G.P."/>
            <person name="Reslewic S."/>
            <person name="Schwartz D.C."/>
        </authorList>
    </citation>
    <scope>NUCLEOTIDE SEQUENCE [LARGE SCALE GENOMIC DNA]</scope>
    <source>
        <strain evidence="9">ATCC 11170 / ATH 1.1.1 / DSM 467 / LMG 4362 / NCIMB 8255 / S1</strain>
    </source>
</reference>
<dbReference type="InterPro" id="IPR037185">
    <property type="entry name" value="EmrE-like"/>
</dbReference>
<evidence type="ECO:0000256" key="6">
    <source>
        <dbReference type="SAM" id="Phobius"/>
    </source>
</evidence>
<sequence length="334" mass="35117">MSQPSALPAADSLAALHPGFKSSALVWLGVMVALWGFSWPVMKICVGLAPPLWLAAIRFTSSGLCLFAFLACRGELRLPPRADWPIVASVGGLQMMAFTGLGLVAMQYTDAGRAALLAYTTPLWAVVTAWIAFGQRPTAAQGVALCVGLSGVAVICSPADMDWGDSTVLLGNALLLLSAMCWSFVILHVRRHRFTARPIDLAPWQMLLAALPLIVIAASVDGSPLTIAWTPELIGFLIYFGPIATSACFVISSEYGRRVSAFAMSNITLGVPVIGMLSSIFLLGERVTVPLIIGLTLIVSGVALAALAVNRKAAAGRADTALRSQAGKANWPTA</sequence>